<dbReference type="EnsemblProtists" id="EKX38675">
    <property type="protein sequence ID" value="EKX38675"/>
    <property type="gene ID" value="GUITHDRAFT_115223"/>
</dbReference>
<sequence>MHIPVDQSETNERLTLAQKLDIIHSYEATDPSLHRTPKQLSVIYGKSRTAIDKILRPDNVARLKGLASAGMDTKRKRCSVKNHQELERLVHNYALSGEGMVRGRAEVCGFAEEAARQLQVKGFRACMSWYQHFMERHGLADREDRKHAASPRAEPCKATEGDGGDWSPAVGSERHGAEAGGWTEAEQGEQGEVDTGRHSPVGAGEFESVSMRFFELQVEYWQAGRMVGEKKVELPLYVDKKGTPPHGLETLTKMLGDHCGEGGYERGQGGGRGIALYEVSMRGTGIADDLEPVRLAETYHDKTLDDVSFRPEFMTFNHRGRVLGLLSQAAPPGQAGSKKTN</sequence>
<evidence type="ECO:0008006" key="5">
    <source>
        <dbReference type="Google" id="ProtNLM"/>
    </source>
</evidence>
<dbReference type="KEGG" id="gtt:GUITHDRAFT_115223"/>
<reference evidence="2 4" key="1">
    <citation type="journal article" date="2012" name="Nature">
        <title>Algal genomes reveal evolutionary mosaicism and the fate of nucleomorphs.</title>
        <authorList>
            <consortium name="DOE Joint Genome Institute"/>
            <person name="Curtis B.A."/>
            <person name="Tanifuji G."/>
            <person name="Burki F."/>
            <person name="Gruber A."/>
            <person name="Irimia M."/>
            <person name="Maruyama S."/>
            <person name="Arias M.C."/>
            <person name="Ball S.G."/>
            <person name="Gile G.H."/>
            <person name="Hirakawa Y."/>
            <person name="Hopkins J.F."/>
            <person name="Kuo A."/>
            <person name="Rensing S.A."/>
            <person name="Schmutz J."/>
            <person name="Symeonidi A."/>
            <person name="Elias M."/>
            <person name="Eveleigh R.J."/>
            <person name="Herman E.K."/>
            <person name="Klute M.J."/>
            <person name="Nakayama T."/>
            <person name="Obornik M."/>
            <person name="Reyes-Prieto A."/>
            <person name="Armbrust E.V."/>
            <person name="Aves S.J."/>
            <person name="Beiko R.G."/>
            <person name="Coutinho P."/>
            <person name="Dacks J.B."/>
            <person name="Durnford D.G."/>
            <person name="Fast N.M."/>
            <person name="Green B.R."/>
            <person name="Grisdale C.J."/>
            <person name="Hempel F."/>
            <person name="Henrissat B."/>
            <person name="Hoppner M.P."/>
            <person name="Ishida K."/>
            <person name="Kim E."/>
            <person name="Koreny L."/>
            <person name="Kroth P.G."/>
            <person name="Liu Y."/>
            <person name="Malik S.B."/>
            <person name="Maier U.G."/>
            <person name="McRose D."/>
            <person name="Mock T."/>
            <person name="Neilson J.A."/>
            <person name="Onodera N.T."/>
            <person name="Poole A.M."/>
            <person name="Pritham E.J."/>
            <person name="Richards T.A."/>
            <person name="Rocap G."/>
            <person name="Roy S.W."/>
            <person name="Sarai C."/>
            <person name="Schaack S."/>
            <person name="Shirato S."/>
            <person name="Slamovits C.H."/>
            <person name="Spencer D.F."/>
            <person name="Suzuki S."/>
            <person name="Worden A.Z."/>
            <person name="Zauner S."/>
            <person name="Barry K."/>
            <person name="Bell C."/>
            <person name="Bharti A.K."/>
            <person name="Crow J.A."/>
            <person name="Grimwood J."/>
            <person name="Kramer R."/>
            <person name="Lindquist E."/>
            <person name="Lucas S."/>
            <person name="Salamov A."/>
            <person name="McFadden G.I."/>
            <person name="Lane C.E."/>
            <person name="Keeling P.J."/>
            <person name="Gray M.W."/>
            <person name="Grigoriev I.V."/>
            <person name="Archibald J.M."/>
        </authorList>
    </citation>
    <scope>NUCLEOTIDE SEQUENCE</scope>
    <source>
        <strain evidence="2 4">CCMP2712</strain>
    </source>
</reference>
<evidence type="ECO:0000313" key="2">
    <source>
        <dbReference type="EMBL" id="EKX38675.1"/>
    </source>
</evidence>
<accession>L1IS72</accession>
<protein>
    <recommendedName>
        <fullName evidence="5">HTH CENPB-type domain-containing protein</fullName>
    </recommendedName>
</protein>
<dbReference type="RefSeq" id="XP_005825655.1">
    <property type="nucleotide sequence ID" value="XM_005825598.1"/>
</dbReference>
<keyword evidence="4" id="KW-1185">Reference proteome</keyword>
<evidence type="ECO:0000256" key="1">
    <source>
        <dbReference type="SAM" id="MobiDB-lite"/>
    </source>
</evidence>
<proteinExistence type="predicted"/>
<reference evidence="3" key="3">
    <citation type="submission" date="2016-03" db="UniProtKB">
        <authorList>
            <consortium name="EnsemblProtists"/>
        </authorList>
    </citation>
    <scope>IDENTIFICATION</scope>
</reference>
<dbReference type="Proteomes" id="UP000011087">
    <property type="component" value="Unassembled WGS sequence"/>
</dbReference>
<evidence type="ECO:0000313" key="4">
    <source>
        <dbReference type="Proteomes" id="UP000011087"/>
    </source>
</evidence>
<dbReference type="EMBL" id="JH993046">
    <property type="protein sequence ID" value="EKX38675.1"/>
    <property type="molecule type" value="Genomic_DNA"/>
</dbReference>
<dbReference type="PaxDb" id="55529-EKX38675"/>
<gene>
    <name evidence="2" type="ORF">GUITHDRAFT_115223</name>
</gene>
<reference evidence="4" key="2">
    <citation type="submission" date="2012-11" db="EMBL/GenBank/DDBJ databases">
        <authorList>
            <person name="Kuo A."/>
            <person name="Curtis B.A."/>
            <person name="Tanifuji G."/>
            <person name="Burki F."/>
            <person name="Gruber A."/>
            <person name="Irimia M."/>
            <person name="Maruyama S."/>
            <person name="Arias M.C."/>
            <person name="Ball S.G."/>
            <person name="Gile G.H."/>
            <person name="Hirakawa Y."/>
            <person name="Hopkins J.F."/>
            <person name="Rensing S.A."/>
            <person name="Schmutz J."/>
            <person name="Symeonidi A."/>
            <person name="Elias M."/>
            <person name="Eveleigh R.J."/>
            <person name="Herman E.K."/>
            <person name="Klute M.J."/>
            <person name="Nakayama T."/>
            <person name="Obornik M."/>
            <person name="Reyes-Prieto A."/>
            <person name="Armbrust E.V."/>
            <person name="Aves S.J."/>
            <person name="Beiko R.G."/>
            <person name="Coutinho P."/>
            <person name="Dacks J.B."/>
            <person name="Durnford D.G."/>
            <person name="Fast N.M."/>
            <person name="Green B.R."/>
            <person name="Grisdale C."/>
            <person name="Hempe F."/>
            <person name="Henrissat B."/>
            <person name="Hoppner M.P."/>
            <person name="Ishida K.-I."/>
            <person name="Kim E."/>
            <person name="Koreny L."/>
            <person name="Kroth P.G."/>
            <person name="Liu Y."/>
            <person name="Malik S.-B."/>
            <person name="Maier U.G."/>
            <person name="McRose D."/>
            <person name="Mock T."/>
            <person name="Neilson J.A."/>
            <person name="Onodera N.T."/>
            <person name="Poole A.M."/>
            <person name="Pritham E.J."/>
            <person name="Richards T.A."/>
            <person name="Rocap G."/>
            <person name="Roy S.W."/>
            <person name="Sarai C."/>
            <person name="Schaack S."/>
            <person name="Shirato S."/>
            <person name="Slamovits C.H."/>
            <person name="Spencer D.F."/>
            <person name="Suzuki S."/>
            <person name="Worden A.Z."/>
            <person name="Zauner S."/>
            <person name="Barry K."/>
            <person name="Bell C."/>
            <person name="Bharti A.K."/>
            <person name="Crow J.A."/>
            <person name="Grimwood J."/>
            <person name="Kramer R."/>
            <person name="Lindquist E."/>
            <person name="Lucas S."/>
            <person name="Salamov A."/>
            <person name="McFadden G.I."/>
            <person name="Lane C.E."/>
            <person name="Keeling P.J."/>
            <person name="Gray M.W."/>
            <person name="Grigoriev I.V."/>
            <person name="Archibald J.M."/>
        </authorList>
    </citation>
    <scope>NUCLEOTIDE SEQUENCE</scope>
    <source>
        <strain evidence="4">CCMP2712</strain>
    </source>
</reference>
<name>L1IS72_GUITC</name>
<dbReference type="HOGENOM" id="CLU_932064_0_0_1"/>
<dbReference type="AlphaFoldDB" id="L1IS72"/>
<feature type="region of interest" description="Disordered" evidence="1">
    <location>
        <begin position="142"/>
        <end position="202"/>
    </location>
</feature>
<organism evidence="2">
    <name type="scientific">Guillardia theta (strain CCMP2712)</name>
    <name type="common">Cryptophyte</name>
    <dbReference type="NCBI Taxonomy" id="905079"/>
    <lineage>
        <taxon>Eukaryota</taxon>
        <taxon>Cryptophyceae</taxon>
        <taxon>Pyrenomonadales</taxon>
        <taxon>Geminigeraceae</taxon>
        <taxon>Guillardia</taxon>
    </lineage>
</organism>
<dbReference type="GeneID" id="17295443"/>
<evidence type="ECO:0000313" key="3">
    <source>
        <dbReference type="EnsemblProtists" id="EKX38675"/>
    </source>
</evidence>